<feature type="region of interest" description="Disordered" evidence="1">
    <location>
        <begin position="174"/>
        <end position="196"/>
    </location>
</feature>
<dbReference type="AlphaFoldDB" id="A0AAU2K2S7"/>
<reference evidence="2" key="1">
    <citation type="submission" date="2022-10" db="EMBL/GenBank/DDBJ databases">
        <title>The complete genomes of actinobacterial strains from the NBC collection.</title>
        <authorList>
            <person name="Joergensen T.S."/>
            <person name="Alvarez Arevalo M."/>
            <person name="Sterndorff E.B."/>
            <person name="Faurdal D."/>
            <person name="Vuksanovic O."/>
            <person name="Mourched A.-S."/>
            <person name="Charusanti P."/>
            <person name="Shaw S."/>
            <person name="Blin K."/>
            <person name="Weber T."/>
        </authorList>
    </citation>
    <scope>NUCLEOTIDE SEQUENCE</scope>
    <source>
        <strain evidence="2">NBC_00049</strain>
    </source>
</reference>
<evidence type="ECO:0000313" key="2">
    <source>
        <dbReference type="EMBL" id="WTU78333.1"/>
    </source>
</evidence>
<name>A0AAU2K2S7_9ACTN</name>
<proteinExistence type="predicted"/>
<sequence length="196" mass="21348">MIGAAPDGAGLCASCCGRDAPECPGCNTPGDLLRGGLCPRCTLSERVHYLLSSESGLVPAQLAPLAEALDGAENPYPVLTWLHRSRASRALVQLAGQGAEVTHALVDTLPQNAPTHHVRDLLVTAGVLPWRNEDLARLEHWITRKMTQLPPDQATIIRPFAEWRVLRDARRNAARNRYTSRQPRATSARSGPRCHS</sequence>
<accession>A0AAU2K2S7</accession>
<protein>
    <submittedName>
        <fullName evidence="2">Uncharacterized protein</fullName>
    </submittedName>
</protein>
<evidence type="ECO:0000256" key="1">
    <source>
        <dbReference type="SAM" id="MobiDB-lite"/>
    </source>
</evidence>
<feature type="compositionally biased region" description="Polar residues" evidence="1">
    <location>
        <begin position="179"/>
        <end position="189"/>
    </location>
</feature>
<dbReference type="EMBL" id="CP108264">
    <property type="protein sequence ID" value="WTU78333.1"/>
    <property type="molecule type" value="Genomic_DNA"/>
</dbReference>
<gene>
    <name evidence="2" type="ORF">OG327_36320</name>
</gene>
<organism evidence="2">
    <name type="scientific">Streptomyces sp. NBC_00049</name>
    <dbReference type="NCBI Taxonomy" id="2903617"/>
    <lineage>
        <taxon>Bacteria</taxon>
        <taxon>Bacillati</taxon>
        <taxon>Actinomycetota</taxon>
        <taxon>Actinomycetes</taxon>
        <taxon>Kitasatosporales</taxon>
        <taxon>Streptomycetaceae</taxon>
        <taxon>Streptomyces</taxon>
    </lineage>
</organism>